<comment type="caution">
    <text evidence="2">The sequence shown here is derived from an EMBL/GenBank/DDBJ whole genome shotgun (WGS) entry which is preliminary data.</text>
</comment>
<dbReference type="AlphaFoldDB" id="A0A843U803"/>
<protein>
    <recommendedName>
        <fullName evidence="1">Transposase MuDR plant domain-containing protein</fullName>
    </recommendedName>
</protein>
<dbReference type="PANTHER" id="PTHR31973">
    <property type="entry name" value="POLYPROTEIN, PUTATIVE-RELATED"/>
    <property type="match status" value="1"/>
</dbReference>
<organism evidence="2 3">
    <name type="scientific">Colocasia esculenta</name>
    <name type="common">Wild taro</name>
    <name type="synonym">Arum esculentum</name>
    <dbReference type="NCBI Taxonomy" id="4460"/>
    <lineage>
        <taxon>Eukaryota</taxon>
        <taxon>Viridiplantae</taxon>
        <taxon>Streptophyta</taxon>
        <taxon>Embryophyta</taxon>
        <taxon>Tracheophyta</taxon>
        <taxon>Spermatophyta</taxon>
        <taxon>Magnoliopsida</taxon>
        <taxon>Liliopsida</taxon>
        <taxon>Araceae</taxon>
        <taxon>Aroideae</taxon>
        <taxon>Colocasieae</taxon>
        <taxon>Colocasia</taxon>
    </lineage>
</organism>
<feature type="domain" description="Transposase MuDR plant" evidence="1">
    <location>
        <begin position="12"/>
        <end position="46"/>
    </location>
</feature>
<dbReference type="PANTHER" id="PTHR31973:SF166">
    <property type="entry name" value="OS10G0104700 PROTEIN"/>
    <property type="match status" value="1"/>
</dbReference>
<dbReference type="Proteomes" id="UP000652761">
    <property type="component" value="Unassembled WGS sequence"/>
</dbReference>
<dbReference type="Pfam" id="PF03108">
    <property type="entry name" value="DBD_Tnp_Mut"/>
    <property type="match status" value="1"/>
</dbReference>
<dbReference type="InterPro" id="IPR004332">
    <property type="entry name" value="Transposase_MuDR"/>
</dbReference>
<reference evidence="2" key="1">
    <citation type="submission" date="2017-07" db="EMBL/GenBank/DDBJ databases">
        <title>Taro Niue Genome Assembly and Annotation.</title>
        <authorList>
            <person name="Atibalentja N."/>
            <person name="Keating K."/>
            <person name="Fields C.J."/>
        </authorList>
    </citation>
    <scope>NUCLEOTIDE SEQUENCE</scope>
    <source>
        <strain evidence="2">Niue_2</strain>
        <tissue evidence="2">Leaf</tissue>
    </source>
</reference>
<accession>A0A843U803</accession>
<proteinExistence type="predicted"/>
<keyword evidence="3" id="KW-1185">Reference proteome</keyword>
<gene>
    <name evidence="2" type="ORF">Taro_012189</name>
</gene>
<evidence type="ECO:0000313" key="2">
    <source>
        <dbReference type="EMBL" id="MQL79728.1"/>
    </source>
</evidence>
<dbReference type="OrthoDB" id="1932754at2759"/>
<name>A0A843U803_COLES</name>
<dbReference type="EMBL" id="NMUH01000473">
    <property type="protein sequence ID" value="MQL79728.1"/>
    <property type="molecule type" value="Genomic_DNA"/>
</dbReference>
<sequence>MLKYLLPIDGHIEQNDSVRLTVQCNVDACPWRLHASVIHQGPKFAIKTMNNIHNYECDIMSERHPRTSKKWVANVVKGKLLDKPTYRASEMMRDIHRDYGISIPYYQHCINSSNIPCIIISIGMVR</sequence>
<evidence type="ECO:0000313" key="3">
    <source>
        <dbReference type="Proteomes" id="UP000652761"/>
    </source>
</evidence>
<evidence type="ECO:0000259" key="1">
    <source>
        <dbReference type="Pfam" id="PF03108"/>
    </source>
</evidence>